<dbReference type="CDD" id="cd19757">
    <property type="entry name" value="Bbox1"/>
    <property type="match status" value="1"/>
</dbReference>
<dbReference type="EMBL" id="LT854257">
    <property type="protein sequence ID" value="SMR53025.1"/>
    <property type="molecule type" value="Genomic_DNA"/>
</dbReference>
<protein>
    <recommendedName>
        <fullName evidence="14">PNPLA domain-containing protein</fullName>
    </recommendedName>
</protein>
<evidence type="ECO:0000259" key="10">
    <source>
        <dbReference type="PROSITE" id="PS50089"/>
    </source>
</evidence>
<feature type="compositionally biased region" description="Polar residues" evidence="9">
    <location>
        <begin position="230"/>
        <end position="239"/>
    </location>
</feature>
<keyword evidence="3 8" id="KW-0378">Hydrolase</keyword>
<evidence type="ECO:0000313" key="13">
    <source>
        <dbReference type="Proteomes" id="UP000245764"/>
    </source>
</evidence>
<evidence type="ECO:0000256" key="2">
    <source>
        <dbReference type="ARBA" id="ARBA00022771"/>
    </source>
</evidence>
<keyword evidence="6 8" id="KW-0443">Lipid metabolism</keyword>
<dbReference type="GO" id="GO:0008270">
    <property type="term" value="F:zinc ion binding"/>
    <property type="evidence" value="ECO:0007669"/>
    <property type="project" value="UniProtKB-KW"/>
</dbReference>
<accession>A0A2H1GHI4</accession>
<dbReference type="CDD" id="cd07199">
    <property type="entry name" value="Pat17_PNPLA8_PNPLA9_like"/>
    <property type="match status" value="1"/>
</dbReference>
<dbReference type="Gene3D" id="3.40.1090.10">
    <property type="entry name" value="Cytosolic phospholipase A2 catalytic domain"/>
    <property type="match status" value="1"/>
</dbReference>
<keyword evidence="5 8" id="KW-0442">Lipid degradation</keyword>
<evidence type="ECO:0000256" key="8">
    <source>
        <dbReference type="PROSITE-ProRule" id="PRU01161"/>
    </source>
</evidence>
<evidence type="ECO:0008006" key="14">
    <source>
        <dbReference type="Google" id="ProtNLM"/>
    </source>
</evidence>
<dbReference type="GO" id="GO:0047499">
    <property type="term" value="F:calcium-independent phospholipase A2 activity"/>
    <property type="evidence" value="ECO:0007669"/>
    <property type="project" value="TreeGrafter"/>
</dbReference>
<feature type="region of interest" description="Disordered" evidence="9">
    <location>
        <begin position="131"/>
        <end position="177"/>
    </location>
</feature>
<dbReference type="SUPFAM" id="SSF52151">
    <property type="entry name" value="FabD/lysophospholipase-like"/>
    <property type="match status" value="1"/>
</dbReference>
<gene>
    <name evidence="12" type="ORF">ZT1E4_G6300</name>
</gene>
<feature type="short sequence motif" description="GXGXXG" evidence="8">
    <location>
        <begin position="1047"/>
        <end position="1052"/>
    </location>
</feature>
<dbReference type="Pfam" id="PF01734">
    <property type="entry name" value="Patatin"/>
    <property type="match status" value="1"/>
</dbReference>
<feature type="compositionally biased region" description="Polar residues" evidence="9">
    <location>
        <begin position="139"/>
        <end position="152"/>
    </location>
</feature>
<feature type="active site" description="Nucleophile" evidence="8">
    <location>
        <position position="1083"/>
    </location>
</feature>
<dbReference type="InterPro" id="IPR003903">
    <property type="entry name" value="UIM_dom"/>
</dbReference>
<proteinExistence type="predicted"/>
<feature type="short sequence motif" description="DGA/G" evidence="8">
    <location>
        <begin position="1236"/>
        <end position="1238"/>
    </location>
</feature>
<dbReference type="PROSITE" id="PS00518">
    <property type="entry name" value="ZF_RING_1"/>
    <property type="match status" value="1"/>
</dbReference>
<keyword evidence="2 7" id="KW-0863">Zinc-finger</keyword>
<evidence type="ECO:0000256" key="9">
    <source>
        <dbReference type="SAM" id="MobiDB-lite"/>
    </source>
</evidence>
<dbReference type="GO" id="GO:0016042">
    <property type="term" value="P:lipid catabolic process"/>
    <property type="evidence" value="ECO:0007669"/>
    <property type="project" value="UniProtKB-UniRule"/>
</dbReference>
<feature type="compositionally biased region" description="Polar residues" evidence="9">
    <location>
        <begin position="257"/>
        <end position="278"/>
    </location>
</feature>
<feature type="domain" description="PNPLA" evidence="11">
    <location>
        <begin position="1043"/>
        <end position="1249"/>
    </location>
</feature>
<dbReference type="InterPro" id="IPR016035">
    <property type="entry name" value="Acyl_Trfase/lysoPLipase"/>
</dbReference>
<dbReference type="GO" id="GO:0046486">
    <property type="term" value="P:glycerolipid metabolic process"/>
    <property type="evidence" value="ECO:0007669"/>
    <property type="project" value="UniProtKB-ARBA"/>
</dbReference>
<feature type="domain" description="RING-type" evidence="10">
    <location>
        <begin position="976"/>
        <end position="1018"/>
    </location>
</feature>
<dbReference type="InterPro" id="IPR001841">
    <property type="entry name" value="Znf_RING"/>
</dbReference>
<feature type="compositionally biased region" description="Basic and acidic residues" evidence="9">
    <location>
        <begin position="308"/>
        <end position="317"/>
    </location>
</feature>
<reference evidence="13" key="1">
    <citation type="submission" date="2017-05" db="EMBL/GenBank/DDBJ databases">
        <authorList>
            <person name="Song R."/>
            <person name="Chenine A.L."/>
            <person name="Ruprecht R.M."/>
        </authorList>
    </citation>
    <scope>NUCLEOTIDE SEQUENCE [LARGE SCALE GENOMIC DNA]</scope>
</reference>
<evidence type="ECO:0000256" key="7">
    <source>
        <dbReference type="PROSITE-ProRule" id="PRU00175"/>
    </source>
</evidence>
<dbReference type="Proteomes" id="UP000245764">
    <property type="component" value="Chromosome 5"/>
</dbReference>
<dbReference type="PROSITE" id="PS51635">
    <property type="entry name" value="PNPLA"/>
    <property type="match status" value="1"/>
</dbReference>
<name>A0A2H1GHI4_ZYMTR</name>
<dbReference type="InterPro" id="IPR017907">
    <property type="entry name" value="Znf_RING_CS"/>
</dbReference>
<dbReference type="GO" id="GO:0016020">
    <property type="term" value="C:membrane"/>
    <property type="evidence" value="ECO:0007669"/>
    <property type="project" value="TreeGrafter"/>
</dbReference>
<feature type="compositionally biased region" description="Polar residues" evidence="9">
    <location>
        <begin position="46"/>
        <end position="71"/>
    </location>
</feature>
<dbReference type="PROSITE" id="PS50330">
    <property type="entry name" value="UIM"/>
    <property type="match status" value="1"/>
</dbReference>
<evidence type="ECO:0000256" key="5">
    <source>
        <dbReference type="ARBA" id="ARBA00022963"/>
    </source>
</evidence>
<keyword evidence="1" id="KW-0479">Metal-binding</keyword>
<evidence type="ECO:0000259" key="11">
    <source>
        <dbReference type="PROSITE" id="PS51635"/>
    </source>
</evidence>
<dbReference type="InterPro" id="IPR027417">
    <property type="entry name" value="P-loop_NTPase"/>
</dbReference>
<sequence length="1677" mass="188688">MESYNVPDFDFGNFAVGALEDPSSSLRRTFAEREQAERELELLSNVEGNQPRTSSTLQREQIGTPPSNSQSEHLDPPPTLVEQTHADRSESVHAPTIAGSAAEDETEDGQLRRAIELSRKTAEEDALRRKFLENHSRTRSPAVTQQRVSQPDLTGAPPHYTLQRPSAHNIPPESPPERFQPLTTTLPNLQREYMQVQQASRPPIHQVHGFHNAAVMVTQYTQRALTTTPILSHTSQTHSQRTEAIPIIPGGDRRSSLSRNNANLYQPSRTPLSNSPPTFESLRASPPKLTALEVPREGRHTPQSVRSGLREASRTRDTAMSSGAHVTGSGEVCGDCEQAQADTWFCNVCRMVICAHCWDRQAVHRKKPRPGDLPHEKTNHNVAKTIKDVLTPDLTDAAREKLHNDDFDTTWFGIIRDGSELPLIADYGRYSSLIARIKELRTDPDAITSPTTSTADALYPSLVSFVGQTGAGKSTLIKLLIDLNIEPDDPKFTTPVVGAHGRDVPTSEDVHLYLDPDSCMSRSQTPLLFADCEGLDGGARDPVGAKARRQMRDQAKGDASAAGARRRRRMKPMSERQLLWADSDSKKTREYAVANLYPRLLYTFSDVIVFVLKNPRTIEGVVERLVDWAQKALEESSNQPVLPHVIIALNAAENDIPEEQWDVDRATISLMASVAGAVENNQTLKRHAKFWKDRDRQVGSVEQLVLSYYSSVRVVRIPTDGIPNLIQGQVKKLSAEISKSCQAAREKKAELRMLLNADELEPYLQVAFDHFAKNLDEPFDFVQAAFTNSPIPNDFGGNILKLAIQVMNSWAELQRGPFIFEELSFVIASCIMLNLARNRYLGRPDETYPEYSDHVDNALENFCDRHWRCEFSSAKGERCVNVRSGHGAKGHQLKSGKLLAAGDYESKFNFHDYREKFQRDVYDKLVALHAKVLERKQEERSEDKAAAEIHKELILLPFFEHAFRGDQEANISHSVCYVCLFESPEHALPCGHIICGPCLRTYGKVYLNRYVEISECPMEPRHNRWRSPWQVYLKPASAGVRVLTLDGGGVRGVVELEILKHIERELGGRINVQSFFDLVVGTSTGGIIALGLTARNMTVAQCAHSFESLCKQAFTARKGINVPGISKLVEHYNQSKYETHPFEEALKLAFNDKQYLFGGQREESDRIDINVAVTTTSAAGSSVVLSNYNRLLPYQFQRPEKPSSELRTWEAARATSAAPTYFKPFCHEPSKRTYADGGLYHNNPVEVADQERKLLWPALKDAEPDIIVSLGTAYSPKYKDGDSTKWRPLRPGFLAQGRYLSKLAHDHVKMSLDSERTWENYLRIKQPTAENRKRYIRINPKLPDNLPKLDEVDKMEILKEATRLHLDSNPMIKTLAQRLVATCFYFDSGPAHEVPNADTFKVSGWLHCRFIAGVEVAQLAHFIRRNAVAGHDPHFLIKEENDDTLQPQEVRIDARILDRMVNEEQFRIDTPVHIRRSNKATATEISLCLTRGTSYPISGFPRKLHGERVTSMGNRTFLASSNSFRWASRSLRAKLGWKPPRATHAPLEKQDIIERYSEFNHLLGDPADAVSVHPGVYDTPNNYGEYVPYRPSIVHEMAAAIPDAIYILTRDHQALQHNGGYLDLRCGEKVKIIDKADPESWRGHRKADSYGWAWIPPHKLVPEFAEAQTGLFHELAG</sequence>
<feature type="region of interest" description="Disordered" evidence="9">
    <location>
        <begin position="1"/>
        <end position="110"/>
    </location>
</feature>
<dbReference type="InterPro" id="IPR002641">
    <property type="entry name" value="PNPLA_dom"/>
</dbReference>
<feature type="active site" description="Proton acceptor" evidence="8">
    <location>
        <position position="1236"/>
    </location>
</feature>
<organism evidence="12 13">
    <name type="scientific">Zymoseptoria tritici ST99CH_1E4</name>
    <dbReference type="NCBI Taxonomy" id="1276532"/>
    <lineage>
        <taxon>Eukaryota</taxon>
        <taxon>Fungi</taxon>
        <taxon>Dikarya</taxon>
        <taxon>Ascomycota</taxon>
        <taxon>Pezizomycotina</taxon>
        <taxon>Dothideomycetes</taxon>
        <taxon>Dothideomycetidae</taxon>
        <taxon>Mycosphaerellales</taxon>
        <taxon>Mycosphaerellaceae</taxon>
        <taxon>Zymoseptoria</taxon>
    </lineage>
</organism>
<feature type="short sequence motif" description="GXSXG" evidence="8">
    <location>
        <begin position="1081"/>
        <end position="1085"/>
    </location>
</feature>
<feature type="region of interest" description="Disordered" evidence="9">
    <location>
        <begin position="550"/>
        <end position="576"/>
    </location>
</feature>
<dbReference type="Gene3D" id="3.40.50.300">
    <property type="entry name" value="P-loop containing nucleotide triphosphate hydrolases"/>
    <property type="match status" value="1"/>
</dbReference>
<dbReference type="PANTHER" id="PTHR24185:SF1">
    <property type="entry name" value="CALCIUM-INDEPENDENT PHOSPHOLIPASE A2-GAMMA"/>
    <property type="match status" value="1"/>
</dbReference>
<evidence type="ECO:0000256" key="6">
    <source>
        <dbReference type="ARBA" id="ARBA00023098"/>
    </source>
</evidence>
<dbReference type="GO" id="GO:0019369">
    <property type="term" value="P:arachidonate metabolic process"/>
    <property type="evidence" value="ECO:0007669"/>
    <property type="project" value="TreeGrafter"/>
</dbReference>
<dbReference type="PROSITE" id="PS50089">
    <property type="entry name" value="ZF_RING_2"/>
    <property type="match status" value="1"/>
</dbReference>
<evidence type="ECO:0000313" key="12">
    <source>
        <dbReference type="EMBL" id="SMR53025.1"/>
    </source>
</evidence>
<evidence type="ECO:0000256" key="3">
    <source>
        <dbReference type="ARBA" id="ARBA00022801"/>
    </source>
</evidence>
<dbReference type="PANTHER" id="PTHR24185">
    <property type="entry name" value="CALCIUM-INDEPENDENT PHOSPHOLIPASE A2-GAMMA"/>
    <property type="match status" value="1"/>
</dbReference>
<keyword evidence="4" id="KW-0862">Zinc</keyword>
<evidence type="ECO:0000256" key="4">
    <source>
        <dbReference type="ARBA" id="ARBA00022833"/>
    </source>
</evidence>
<feature type="region of interest" description="Disordered" evidence="9">
    <location>
        <begin position="230"/>
        <end position="327"/>
    </location>
</feature>
<evidence type="ECO:0000256" key="1">
    <source>
        <dbReference type="ARBA" id="ARBA00022723"/>
    </source>
</evidence>
<feature type="compositionally biased region" description="Basic and acidic residues" evidence="9">
    <location>
        <begin position="29"/>
        <end position="41"/>
    </location>
</feature>